<evidence type="ECO:0000256" key="2">
    <source>
        <dbReference type="ARBA" id="ARBA00008417"/>
    </source>
</evidence>
<dbReference type="GO" id="GO:0005886">
    <property type="term" value="C:plasma membrane"/>
    <property type="evidence" value="ECO:0007669"/>
    <property type="project" value="UniProtKB-SubCell"/>
</dbReference>
<organism evidence="11 12">
    <name type="scientific">Stecheria intestinalis</name>
    <dbReference type="NCBI Taxonomy" id="2606630"/>
    <lineage>
        <taxon>Bacteria</taxon>
        <taxon>Bacillati</taxon>
        <taxon>Bacillota</taxon>
        <taxon>Erysipelotrichia</taxon>
        <taxon>Erysipelotrichales</taxon>
        <taxon>Erysipelotrichaceae</taxon>
        <taxon>Stecheria</taxon>
    </lineage>
</organism>
<proteinExistence type="inferred from homology"/>
<sequence>MSRQERYEEFGSEKMARLLFRMAMPMVAAQLVNLLYSIVDRIYIGHLPEVGTAALAGVGLCNTIIILISSFANIPGGGGAPLCSIALGKGRKEEAEAILNHGMFLLIVFSAVLMVLFYGTMDPFLKACGASEGTLPYAHQYLSIYLLGTFFVMVSVGLNPFISSQGYPRVAMLSVIIGAVINIVLDPILMFSLEMGIAGAAAATVASQAVSAWIVLKFLTKKEAAIRLSLKHFRLDTGVIRKMTALGISPFVMGSTEALIGFVLNGQLSRYGGDIFVSALTIMQSGMQFISIPLQGFGQGCIPVLSYNYGNGKTDRVKEGFRILLAVSFLFNLAMVLWMVFFPEMEAGMFTNDPALIAAVKKAMPLFMSGFCIFGLQRACQNLLVALNQPKTSLFIAFLRKVFLLVPLAYILPHFITPAYNGVYLAESFADASAAIVCTCICMRLFPKILNQIQA</sequence>
<evidence type="ECO:0000256" key="5">
    <source>
        <dbReference type="ARBA" id="ARBA00022475"/>
    </source>
</evidence>
<keyword evidence="8 10" id="KW-0472">Membrane</keyword>
<accession>A0A7X2NQU5</accession>
<feature type="transmembrane region" description="Helical" evidence="10">
    <location>
        <begin position="355"/>
        <end position="376"/>
    </location>
</feature>
<evidence type="ECO:0000313" key="11">
    <source>
        <dbReference type="EMBL" id="MSS57884.1"/>
    </source>
</evidence>
<keyword evidence="6 10" id="KW-0812">Transmembrane</keyword>
<feature type="transmembrane region" description="Helical" evidence="10">
    <location>
        <begin position="323"/>
        <end position="343"/>
    </location>
</feature>
<feature type="transmembrane region" description="Helical" evidence="10">
    <location>
        <begin position="197"/>
        <end position="219"/>
    </location>
</feature>
<dbReference type="EMBL" id="VUMN01000004">
    <property type="protein sequence ID" value="MSS57884.1"/>
    <property type="molecule type" value="Genomic_DNA"/>
</dbReference>
<evidence type="ECO:0000256" key="6">
    <source>
        <dbReference type="ARBA" id="ARBA00022692"/>
    </source>
</evidence>
<dbReference type="GO" id="GO:0046677">
    <property type="term" value="P:response to antibiotic"/>
    <property type="evidence" value="ECO:0007669"/>
    <property type="project" value="UniProtKB-KW"/>
</dbReference>
<evidence type="ECO:0000256" key="4">
    <source>
        <dbReference type="ARBA" id="ARBA00022448"/>
    </source>
</evidence>
<reference evidence="11 12" key="1">
    <citation type="submission" date="2019-08" db="EMBL/GenBank/DDBJ databases">
        <title>In-depth cultivation of the pig gut microbiome towards novel bacterial diversity and tailored functional studies.</title>
        <authorList>
            <person name="Wylensek D."/>
            <person name="Hitch T.C.A."/>
            <person name="Clavel T."/>
        </authorList>
    </citation>
    <scope>NUCLEOTIDE SEQUENCE [LARGE SCALE GENOMIC DNA]</scope>
    <source>
        <strain evidence="11 12">Oil+RF-744-GAM-WT-6</strain>
    </source>
</reference>
<dbReference type="Proteomes" id="UP000461880">
    <property type="component" value="Unassembled WGS sequence"/>
</dbReference>
<comment type="caution">
    <text evidence="11">The sequence shown here is derived from an EMBL/GenBank/DDBJ whole genome shotgun (WGS) entry which is preliminary data.</text>
</comment>
<feature type="transmembrane region" description="Helical" evidence="10">
    <location>
        <begin position="97"/>
        <end position="118"/>
    </location>
</feature>
<evidence type="ECO:0000256" key="9">
    <source>
        <dbReference type="ARBA" id="ARBA00023251"/>
    </source>
</evidence>
<dbReference type="AlphaFoldDB" id="A0A7X2NQU5"/>
<gene>
    <name evidence="11" type="ORF">FYJ51_03080</name>
</gene>
<feature type="transmembrane region" description="Helical" evidence="10">
    <location>
        <begin position="170"/>
        <end position="191"/>
    </location>
</feature>
<dbReference type="GO" id="GO:0015297">
    <property type="term" value="F:antiporter activity"/>
    <property type="evidence" value="ECO:0007669"/>
    <property type="project" value="InterPro"/>
</dbReference>
<comment type="similarity">
    <text evidence="2">Belongs to the multi antimicrobial extrusion (MATE) (TC 2.A.66.1) family. MepA subfamily.</text>
</comment>
<keyword evidence="4" id="KW-0813">Transport</keyword>
<dbReference type="InterPro" id="IPR051327">
    <property type="entry name" value="MATE_MepA_subfamily"/>
</dbReference>
<dbReference type="CDD" id="cd13143">
    <property type="entry name" value="MATE_MepA_like"/>
    <property type="match status" value="1"/>
</dbReference>
<name>A0A7X2NQU5_9FIRM</name>
<dbReference type="RefSeq" id="WP_154503072.1">
    <property type="nucleotide sequence ID" value="NZ_VUMN01000004.1"/>
</dbReference>
<protein>
    <recommendedName>
        <fullName evidence="3">Multidrug export protein MepA</fullName>
    </recommendedName>
</protein>
<keyword evidence="9" id="KW-0046">Antibiotic resistance</keyword>
<comment type="subcellular location">
    <subcellularLocation>
        <location evidence="1">Cell membrane</location>
        <topology evidence="1">Multi-pass membrane protein</topology>
    </subcellularLocation>
</comment>
<evidence type="ECO:0000256" key="8">
    <source>
        <dbReference type="ARBA" id="ARBA00023136"/>
    </source>
</evidence>
<evidence type="ECO:0000256" key="1">
    <source>
        <dbReference type="ARBA" id="ARBA00004651"/>
    </source>
</evidence>
<dbReference type="InterPro" id="IPR048279">
    <property type="entry name" value="MdtK-like"/>
</dbReference>
<evidence type="ECO:0000313" key="12">
    <source>
        <dbReference type="Proteomes" id="UP000461880"/>
    </source>
</evidence>
<dbReference type="GO" id="GO:0042910">
    <property type="term" value="F:xenobiotic transmembrane transporter activity"/>
    <property type="evidence" value="ECO:0007669"/>
    <property type="project" value="InterPro"/>
</dbReference>
<dbReference type="Pfam" id="PF01554">
    <property type="entry name" value="MatE"/>
    <property type="match status" value="2"/>
</dbReference>
<feature type="transmembrane region" description="Helical" evidence="10">
    <location>
        <begin position="138"/>
        <end position="158"/>
    </location>
</feature>
<dbReference type="PANTHER" id="PTHR43823">
    <property type="entry name" value="SPORULATION PROTEIN YKVU"/>
    <property type="match status" value="1"/>
</dbReference>
<evidence type="ECO:0000256" key="7">
    <source>
        <dbReference type="ARBA" id="ARBA00022989"/>
    </source>
</evidence>
<dbReference type="InterPro" id="IPR002528">
    <property type="entry name" value="MATE_fam"/>
</dbReference>
<keyword evidence="7 10" id="KW-1133">Transmembrane helix</keyword>
<feature type="transmembrane region" description="Helical" evidence="10">
    <location>
        <begin position="51"/>
        <end position="76"/>
    </location>
</feature>
<dbReference type="InterPro" id="IPR045070">
    <property type="entry name" value="MATE_MepA-like"/>
</dbReference>
<feature type="transmembrane region" description="Helical" evidence="10">
    <location>
        <begin position="428"/>
        <end position="446"/>
    </location>
</feature>
<evidence type="ECO:0000256" key="10">
    <source>
        <dbReference type="SAM" id="Phobius"/>
    </source>
</evidence>
<feature type="transmembrane region" description="Helical" evidence="10">
    <location>
        <begin position="20"/>
        <end position="39"/>
    </location>
</feature>
<keyword evidence="12" id="KW-1185">Reference proteome</keyword>
<dbReference type="NCBIfam" id="TIGR00797">
    <property type="entry name" value="matE"/>
    <property type="match status" value="1"/>
</dbReference>
<feature type="transmembrane region" description="Helical" evidence="10">
    <location>
        <begin position="397"/>
        <end position="416"/>
    </location>
</feature>
<evidence type="ECO:0000256" key="3">
    <source>
        <dbReference type="ARBA" id="ARBA00022106"/>
    </source>
</evidence>
<dbReference type="PIRSF" id="PIRSF006603">
    <property type="entry name" value="DinF"/>
    <property type="match status" value="1"/>
</dbReference>
<keyword evidence="5" id="KW-1003">Cell membrane</keyword>
<dbReference type="PANTHER" id="PTHR43823:SF3">
    <property type="entry name" value="MULTIDRUG EXPORT PROTEIN MEPA"/>
    <property type="match status" value="1"/>
</dbReference>